<dbReference type="EMBL" id="UFSM01000001">
    <property type="protein sequence ID" value="SUU89415.1"/>
    <property type="molecule type" value="Genomic_DNA"/>
</dbReference>
<reference evidence="1 2" key="1">
    <citation type="submission" date="2018-06" db="EMBL/GenBank/DDBJ databases">
        <authorList>
            <consortium name="Pathogen Informatics"/>
            <person name="Doyle S."/>
        </authorList>
    </citation>
    <scope>NUCLEOTIDE SEQUENCE [LARGE SCALE GENOMIC DNA]</scope>
    <source>
        <strain evidence="1 2">NCTC10684</strain>
    </source>
</reference>
<proteinExistence type="predicted"/>
<evidence type="ECO:0000313" key="1">
    <source>
        <dbReference type="EMBL" id="SUU89415.1"/>
    </source>
</evidence>
<dbReference type="OrthoDB" id="8101285at2"/>
<evidence type="ECO:0000313" key="2">
    <source>
        <dbReference type="Proteomes" id="UP000254701"/>
    </source>
</evidence>
<name>A0A380WL01_AMIAI</name>
<protein>
    <submittedName>
        <fullName evidence="1">Uncharacterized protein</fullName>
    </submittedName>
</protein>
<dbReference type="RefSeq" id="WP_115731587.1">
    <property type="nucleotide sequence ID" value="NZ_SLZO01000003.1"/>
</dbReference>
<organism evidence="1 2">
    <name type="scientific">Aminobacter aminovorans</name>
    <name type="common">Chelatobacter heintzii</name>
    <dbReference type="NCBI Taxonomy" id="83263"/>
    <lineage>
        <taxon>Bacteria</taxon>
        <taxon>Pseudomonadati</taxon>
        <taxon>Pseudomonadota</taxon>
        <taxon>Alphaproteobacteria</taxon>
        <taxon>Hyphomicrobiales</taxon>
        <taxon>Phyllobacteriaceae</taxon>
        <taxon>Aminobacter</taxon>
    </lineage>
</organism>
<gene>
    <name evidence="1" type="ORF">NCTC10684_02655</name>
</gene>
<dbReference type="AlphaFoldDB" id="A0A380WL01"/>
<sequence length="202" mass="21386">MIDLPIVPYVKGLPQIVRSTSVGRSGQRAMAFVEFADPFWRVEVETGPLAAEKVALVQAFLDEAGAGTKTVLFAPKYLKVPQAYVGDEANAALSNTGSLVSVTDGFIVAIGSVTNGLDLRRGDLISLKSGDYRSLHRVMVGAVASAGAISLTVEPAVPGYIVPGAEVRFRDLELNMRMMPGSGSMPDDYLPAASFTLVEVPK</sequence>
<dbReference type="Proteomes" id="UP000254701">
    <property type="component" value="Unassembled WGS sequence"/>
</dbReference>
<accession>A0A380WL01</accession>